<dbReference type="GO" id="GO:0004807">
    <property type="term" value="F:triose-phosphate isomerase activity"/>
    <property type="evidence" value="ECO:0007669"/>
    <property type="project" value="UniProtKB-UniRule"/>
</dbReference>
<evidence type="ECO:0000256" key="1">
    <source>
        <dbReference type="ARBA" id="ARBA00004680"/>
    </source>
</evidence>
<dbReference type="PROSITE" id="PS00171">
    <property type="entry name" value="TIM_1"/>
    <property type="match status" value="1"/>
</dbReference>
<evidence type="ECO:0000256" key="6">
    <source>
        <dbReference type="ARBA" id="ARBA00023152"/>
    </source>
</evidence>
<evidence type="ECO:0000256" key="8">
    <source>
        <dbReference type="HAMAP-Rule" id="MF_00147"/>
    </source>
</evidence>
<evidence type="ECO:0000256" key="4">
    <source>
        <dbReference type="ARBA" id="ARBA00022432"/>
    </source>
</evidence>
<dbReference type="InterPro" id="IPR013785">
    <property type="entry name" value="Aldolase_TIM"/>
</dbReference>
<keyword evidence="4 8" id="KW-0312">Gluconeogenesis</keyword>
<comment type="pathway">
    <text evidence="2">Carbohydrate metabolism; erythritol degradation.</text>
</comment>
<evidence type="ECO:0000313" key="10">
    <source>
        <dbReference type="EMBL" id="PRO71120.1"/>
    </source>
</evidence>
<feature type="binding site" evidence="8">
    <location>
        <begin position="237"/>
        <end position="238"/>
    </location>
    <ligand>
        <name>substrate</name>
    </ligand>
</feature>
<comment type="catalytic activity">
    <reaction evidence="8 9">
        <text>D-glyceraldehyde 3-phosphate = dihydroxyacetone phosphate</text>
        <dbReference type="Rhea" id="RHEA:18585"/>
        <dbReference type="ChEBI" id="CHEBI:57642"/>
        <dbReference type="ChEBI" id="CHEBI:59776"/>
        <dbReference type="EC" id="5.3.1.1"/>
    </reaction>
</comment>
<dbReference type="GO" id="GO:0006096">
    <property type="term" value="P:glycolytic process"/>
    <property type="evidence" value="ECO:0007669"/>
    <property type="project" value="UniProtKB-UniRule"/>
</dbReference>
<dbReference type="SUPFAM" id="SSF51351">
    <property type="entry name" value="Triosephosphate isomerase (TIM)"/>
    <property type="match status" value="1"/>
</dbReference>
<comment type="pathway">
    <text evidence="1 8 9">Carbohydrate degradation; glycolysis; D-glyceraldehyde 3-phosphate from glycerone phosphate: step 1/1.</text>
</comment>
<dbReference type="EC" id="5.3.1.1" evidence="8 9"/>
<keyword evidence="5 8" id="KW-0963">Cytoplasm</keyword>
<dbReference type="PANTHER" id="PTHR21139">
    <property type="entry name" value="TRIOSEPHOSPHATE ISOMERASE"/>
    <property type="match status" value="1"/>
</dbReference>
<dbReference type="GO" id="GO:0019563">
    <property type="term" value="P:glycerol catabolic process"/>
    <property type="evidence" value="ECO:0007669"/>
    <property type="project" value="TreeGrafter"/>
</dbReference>
<keyword evidence="6 8" id="KW-0324">Glycolysis</keyword>
<keyword evidence="11" id="KW-1185">Reference proteome</keyword>
<evidence type="ECO:0000256" key="3">
    <source>
        <dbReference type="ARBA" id="ARBA00007422"/>
    </source>
</evidence>
<organism evidence="10 11">
    <name type="scientific">Alteromonas alba</name>
    <dbReference type="NCBI Taxonomy" id="2079529"/>
    <lineage>
        <taxon>Bacteria</taxon>
        <taxon>Pseudomonadati</taxon>
        <taxon>Pseudomonadota</taxon>
        <taxon>Gammaproteobacteria</taxon>
        <taxon>Alteromonadales</taxon>
        <taxon>Alteromonadaceae</taxon>
        <taxon>Alteromonas/Salinimonas group</taxon>
        <taxon>Alteromonas</taxon>
    </lineage>
</organism>
<feature type="active site" description="Electrophile" evidence="8">
    <location>
        <position position="99"/>
    </location>
</feature>
<dbReference type="FunFam" id="3.20.20.70:FF:000016">
    <property type="entry name" value="Triosephosphate isomerase"/>
    <property type="match status" value="1"/>
</dbReference>
<gene>
    <name evidence="8" type="primary">tpiA</name>
    <name evidence="10" type="ORF">C6Y40_23500</name>
</gene>
<feature type="binding site" evidence="8">
    <location>
        <position position="216"/>
    </location>
    <ligand>
        <name>substrate</name>
    </ligand>
</feature>
<dbReference type="GO" id="GO:0005829">
    <property type="term" value="C:cytosol"/>
    <property type="evidence" value="ECO:0007669"/>
    <property type="project" value="TreeGrafter"/>
</dbReference>
<comment type="subcellular location">
    <subcellularLocation>
        <location evidence="8 9">Cytoplasm</location>
    </subcellularLocation>
</comment>
<proteinExistence type="inferred from homology"/>
<name>A0A2S9V3V3_9ALTE</name>
<feature type="active site" description="Proton acceptor" evidence="8">
    <location>
        <position position="171"/>
    </location>
</feature>
<dbReference type="EMBL" id="PVNP01000214">
    <property type="protein sequence ID" value="PRO71120.1"/>
    <property type="molecule type" value="Genomic_DNA"/>
</dbReference>
<dbReference type="PANTHER" id="PTHR21139:SF42">
    <property type="entry name" value="TRIOSEPHOSPHATE ISOMERASE"/>
    <property type="match status" value="1"/>
</dbReference>
<feature type="binding site" evidence="8">
    <location>
        <begin position="19"/>
        <end position="21"/>
    </location>
    <ligand>
        <name>substrate</name>
    </ligand>
</feature>
<dbReference type="Pfam" id="PF00121">
    <property type="entry name" value="TIM"/>
    <property type="match status" value="1"/>
</dbReference>
<comment type="pathway">
    <text evidence="8 9">Carbohydrate biosynthesis; gluconeogenesis.</text>
</comment>
<dbReference type="AlphaFoldDB" id="A0A2S9V3V3"/>
<evidence type="ECO:0000256" key="9">
    <source>
        <dbReference type="RuleBase" id="RU363013"/>
    </source>
</evidence>
<protein>
    <recommendedName>
        <fullName evidence="8 9">Triosephosphate isomerase</fullName>
        <shortName evidence="8">TIM</shortName>
        <shortName evidence="8">TPI</shortName>
        <ecNumber evidence="8 9">5.3.1.1</ecNumber>
    </recommendedName>
    <alternativeName>
        <fullName evidence="8">Triose-phosphate isomerase</fullName>
    </alternativeName>
</protein>
<dbReference type="Gene3D" id="3.20.20.70">
    <property type="entry name" value="Aldolase class I"/>
    <property type="match status" value="1"/>
</dbReference>
<dbReference type="PROSITE" id="PS51440">
    <property type="entry name" value="TIM_2"/>
    <property type="match status" value="1"/>
</dbReference>
<comment type="caution">
    <text evidence="10">The sequence shown here is derived from an EMBL/GenBank/DDBJ whole genome shotgun (WGS) entry which is preliminary data.</text>
</comment>
<dbReference type="HAMAP" id="MF_00147_B">
    <property type="entry name" value="TIM_B"/>
    <property type="match status" value="1"/>
</dbReference>
<evidence type="ECO:0000256" key="5">
    <source>
        <dbReference type="ARBA" id="ARBA00022490"/>
    </source>
</evidence>
<comment type="similarity">
    <text evidence="3 8 9">Belongs to the triosephosphate isomerase family.</text>
</comment>
<dbReference type="Proteomes" id="UP000238949">
    <property type="component" value="Unassembled WGS sequence"/>
</dbReference>
<dbReference type="GO" id="GO:0006094">
    <property type="term" value="P:gluconeogenesis"/>
    <property type="evidence" value="ECO:0007669"/>
    <property type="project" value="UniProtKB-UniRule"/>
</dbReference>
<dbReference type="InterPro" id="IPR020861">
    <property type="entry name" value="Triosephosphate_isomerase_AS"/>
</dbReference>
<sequence length="254" mass="26945">MKSNTVGRRYMRKPIVAGNWKMNGSRSLVKEFSTLMDGVDSAAVEVIICPPACYLSEFAGADFALGGQTVSELDNGAHTGDISAQMLIEFGCKYVIVGHSERRDDHGETSKLVAEKALKAINSGLTPIICIGESLQTREVGELESFLAAQLDALTSLMSAEQLSKAVIAYEPIWAIGTGVTATPEQAQDVHAFIRGHLASFSEDLASGMQILYGGSVKASNAKELFAQPDIDGGLIGGASLKVEEFRQVCQAAG</sequence>
<dbReference type="InterPro" id="IPR000652">
    <property type="entry name" value="Triosephosphate_isomerase"/>
</dbReference>
<accession>A0A2S9V3V3</accession>
<dbReference type="InterPro" id="IPR035990">
    <property type="entry name" value="TIM_sf"/>
</dbReference>
<dbReference type="InterPro" id="IPR022896">
    <property type="entry name" value="TrioseP_Isoase_bac/euk"/>
</dbReference>
<dbReference type="GO" id="GO:0046166">
    <property type="term" value="P:glyceraldehyde-3-phosphate biosynthetic process"/>
    <property type="evidence" value="ECO:0007669"/>
    <property type="project" value="TreeGrafter"/>
</dbReference>
<comment type="function">
    <text evidence="8">Involved in the gluconeogenesis. Catalyzes stereospecifically the conversion of dihydroxyacetone phosphate (DHAP) to D-glyceraldehyde-3-phosphate (G3P).</text>
</comment>
<dbReference type="OrthoDB" id="9809429at2"/>
<comment type="subunit">
    <text evidence="8 9">Homodimer.</text>
</comment>
<reference evidence="11" key="1">
    <citation type="journal article" date="2020" name="Int. J. Syst. Evol. Microbiol.">
        <title>Alteromonas alba sp. nov., a marine bacterium isolated from the seawater of the West Pacific Ocean.</title>
        <authorList>
            <person name="Sun C."/>
            <person name="Wu Y.-H."/>
            <person name="Xamxidin M."/>
            <person name="Cheng H."/>
            <person name="Xu X.-W."/>
        </authorList>
    </citation>
    <scope>NUCLEOTIDE SEQUENCE [LARGE SCALE GENOMIC DNA]</scope>
    <source>
        <strain evidence="11">190</strain>
    </source>
</reference>
<evidence type="ECO:0000313" key="11">
    <source>
        <dbReference type="Proteomes" id="UP000238949"/>
    </source>
</evidence>
<dbReference type="CDD" id="cd00311">
    <property type="entry name" value="TIM"/>
    <property type="match status" value="1"/>
</dbReference>
<dbReference type="UniPathway" id="UPA00109">
    <property type="reaction ID" value="UER00189"/>
</dbReference>
<evidence type="ECO:0000256" key="7">
    <source>
        <dbReference type="ARBA" id="ARBA00023235"/>
    </source>
</evidence>
<feature type="binding site" evidence="8">
    <location>
        <position position="177"/>
    </location>
    <ligand>
        <name>substrate</name>
    </ligand>
</feature>
<dbReference type="UniPathway" id="UPA00138"/>
<keyword evidence="7 8" id="KW-0413">Isomerase</keyword>
<evidence type="ECO:0000256" key="2">
    <source>
        <dbReference type="ARBA" id="ARBA00004939"/>
    </source>
</evidence>
<dbReference type="NCBIfam" id="TIGR00419">
    <property type="entry name" value="tim"/>
    <property type="match status" value="1"/>
</dbReference>